<protein>
    <submittedName>
        <fullName evidence="5">AsnC family transcriptional regulator</fullName>
    </submittedName>
</protein>
<organism evidence="5 6">
    <name type="scientific">Microcella alkaliphila</name>
    <dbReference type="NCBI Taxonomy" id="279828"/>
    <lineage>
        <taxon>Bacteria</taxon>
        <taxon>Bacillati</taxon>
        <taxon>Actinomycetota</taxon>
        <taxon>Actinomycetes</taxon>
        <taxon>Micrococcales</taxon>
        <taxon>Microbacteriaceae</taxon>
        <taxon>Microcella</taxon>
    </lineage>
</organism>
<dbReference type="SUPFAM" id="SSF46785">
    <property type="entry name" value="Winged helix' DNA-binding domain"/>
    <property type="match status" value="1"/>
</dbReference>
<name>A0A0U5BCP2_9MICO</name>
<evidence type="ECO:0000259" key="4">
    <source>
        <dbReference type="PROSITE" id="PS50956"/>
    </source>
</evidence>
<dbReference type="InterPro" id="IPR036390">
    <property type="entry name" value="WH_DNA-bd_sf"/>
</dbReference>
<dbReference type="Gene3D" id="1.10.10.10">
    <property type="entry name" value="Winged helix-like DNA-binding domain superfamily/Winged helix DNA-binding domain"/>
    <property type="match status" value="1"/>
</dbReference>
<dbReference type="InterPro" id="IPR036388">
    <property type="entry name" value="WH-like_DNA-bd_sf"/>
</dbReference>
<dbReference type="PANTHER" id="PTHR30154">
    <property type="entry name" value="LEUCINE-RESPONSIVE REGULATORY PROTEIN"/>
    <property type="match status" value="1"/>
</dbReference>
<dbReference type="AlphaFoldDB" id="A0A0U5BCP2"/>
<sequence>MEKLPLNLQAGVVADVSDPQNPRTPLDAVDRALLAALDQNARLTNAALAQAAGIAESTCTQRMRALRDRGVIRAFRADIDPAAVGRPMQAVIKVRLGSHDRDGVLAFHARLRRIPGVIRIFHVAGADDYLLHVAVADASTLRDLVLEHITQHPGVVHTETQLVFDVMDGPGVVTARA</sequence>
<evidence type="ECO:0000313" key="6">
    <source>
        <dbReference type="Proteomes" id="UP000218965"/>
    </source>
</evidence>
<dbReference type="SMART" id="SM00344">
    <property type="entry name" value="HTH_ASNC"/>
    <property type="match status" value="1"/>
</dbReference>
<gene>
    <name evidence="5" type="ORF">MalAC0309_1566</name>
</gene>
<keyword evidence="2" id="KW-0238">DNA-binding</keyword>
<evidence type="ECO:0000313" key="5">
    <source>
        <dbReference type="EMBL" id="BAU32417.1"/>
    </source>
</evidence>
<keyword evidence="3" id="KW-0804">Transcription</keyword>
<dbReference type="Pfam" id="PF01037">
    <property type="entry name" value="AsnC_trans_reg"/>
    <property type="match status" value="1"/>
</dbReference>
<dbReference type="GO" id="GO:0043200">
    <property type="term" value="P:response to amino acid"/>
    <property type="evidence" value="ECO:0007669"/>
    <property type="project" value="TreeGrafter"/>
</dbReference>
<dbReference type="PROSITE" id="PS50956">
    <property type="entry name" value="HTH_ASNC_2"/>
    <property type="match status" value="1"/>
</dbReference>
<keyword evidence="1" id="KW-0805">Transcription regulation</keyword>
<dbReference type="SUPFAM" id="SSF54909">
    <property type="entry name" value="Dimeric alpha+beta barrel"/>
    <property type="match status" value="1"/>
</dbReference>
<dbReference type="Proteomes" id="UP000218965">
    <property type="component" value="Chromosome"/>
</dbReference>
<reference evidence="6" key="1">
    <citation type="submission" date="2015-12" db="EMBL/GenBank/DDBJ databases">
        <authorList>
            <person name="Shamseldin A."/>
            <person name="Moawad H."/>
            <person name="Abd El-Rahim W.M."/>
            <person name="Sadowsky M.J."/>
        </authorList>
    </citation>
    <scope>NUCLEOTIDE SEQUENCE [LARGE SCALE GENOMIC DNA]</scope>
    <source>
        <strain evidence="6">JAM AC0309</strain>
    </source>
</reference>
<evidence type="ECO:0000256" key="3">
    <source>
        <dbReference type="ARBA" id="ARBA00023163"/>
    </source>
</evidence>
<dbReference type="KEGG" id="malk:MalAC0309_1566"/>
<evidence type="ECO:0000256" key="2">
    <source>
        <dbReference type="ARBA" id="ARBA00023125"/>
    </source>
</evidence>
<dbReference type="EMBL" id="AP017315">
    <property type="protein sequence ID" value="BAU32417.1"/>
    <property type="molecule type" value="Genomic_DNA"/>
</dbReference>
<reference evidence="5 6" key="2">
    <citation type="submission" date="2016-01" db="EMBL/GenBank/DDBJ databases">
        <title>Microcella alkaliphila JAM AC0309 whole genome shotgun sequence.</title>
        <authorList>
            <person name="Kurata A."/>
            <person name="Hirose Y."/>
            <person name="Kishimoto N."/>
            <person name="Kobayashi T."/>
        </authorList>
    </citation>
    <scope>NUCLEOTIDE SEQUENCE [LARGE SCALE GENOMIC DNA]</scope>
    <source>
        <strain evidence="5 6">JAM AC0309</strain>
    </source>
</reference>
<dbReference type="InterPro" id="IPR019888">
    <property type="entry name" value="Tscrpt_reg_AsnC-like"/>
</dbReference>
<dbReference type="PANTHER" id="PTHR30154:SF54">
    <property type="entry name" value="POSSIBLE TRANSCRIPTIONAL REGULATORY PROTEIN (PROBABLY LRP_ASNC-FAMILY)"/>
    <property type="match status" value="1"/>
</dbReference>
<dbReference type="InterPro" id="IPR019887">
    <property type="entry name" value="Tscrpt_reg_AsnC/Lrp_C"/>
</dbReference>
<dbReference type="InterPro" id="IPR000485">
    <property type="entry name" value="AsnC-type_HTH_dom"/>
</dbReference>
<dbReference type="PRINTS" id="PR00033">
    <property type="entry name" value="HTHASNC"/>
</dbReference>
<dbReference type="GO" id="GO:0043565">
    <property type="term" value="F:sequence-specific DNA binding"/>
    <property type="evidence" value="ECO:0007669"/>
    <property type="project" value="InterPro"/>
</dbReference>
<evidence type="ECO:0000256" key="1">
    <source>
        <dbReference type="ARBA" id="ARBA00023015"/>
    </source>
</evidence>
<dbReference type="Pfam" id="PF13412">
    <property type="entry name" value="HTH_24"/>
    <property type="match status" value="1"/>
</dbReference>
<feature type="domain" description="HTH asnC-type" evidence="4">
    <location>
        <begin position="26"/>
        <end position="87"/>
    </location>
</feature>
<dbReference type="Gene3D" id="3.30.70.920">
    <property type="match status" value="1"/>
</dbReference>
<accession>A0A0U5BCP2</accession>
<proteinExistence type="predicted"/>
<dbReference type="GO" id="GO:0005829">
    <property type="term" value="C:cytosol"/>
    <property type="evidence" value="ECO:0007669"/>
    <property type="project" value="TreeGrafter"/>
</dbReference>
<dbReference type="InterPro" id="IPR011008">
    <property type="entry name" value="Dimeric_a/b-barrel"/>
</dbReference>